<evidence type="ECO:0000313" key="3">
    <source>
        <dbReference type="Proteomes" id="UP000250928"/>
    </source>
</evidence>
<name>A0A6N4DTQ0_9GAMM</name>
<protein>
    <submittedName>
        <fullName evidence="2">Uncharacterized protein</fullName>
    </submittedName>
</protein>
<dbReference type="AlphaFoldDB" id="A0A6N4DTQ0"/>
<sequence length="100" mass="11107">MSFTRYDIYFSGQLLPERDPDQVRQDLARLFKMDLRKVERLFTGTAVRIKADVDQETAIKYRGAFTKAGAVIDIRVAGETAPAPDKSAPASGRRKSVATS</sequence>
<evidence type="ECO:0000256" key="1">
    <source>
        <dbReference type="SAM" id="MobiDB-lite"/>
    </source>
</evidence>
<accession>A0A6N4DTQ0</accession>
<comment type="caution">
    <text evidence="2">The sequence shown here is derived from an EMBL/GenBank/DDBJ whole genome shotgun (WGS) entry which is preliminary data.</text>
</comment>
<proteinExistence type="predicted"/>
<dbReference type="EMBL" id="PQCO01000161">
    <property type="protein sequence ID" value="PUE03310.1"/>
    <property type="molecule type" value="Genomic_DNA"/>
</dbReference>
<reference evidence="2 3" key="1">
    <citation type="submission" date="2018-01" db="EMBL/GenBank/DDBJ databases">
        <title>Novel co-symbiosis in the lucinid bivalve Phacoides pectinatus.</title>
        <authorList>
            <person name="Lim S.J."/>
            <person name="Davis B.G."/>
            <person name="Gill D.E."/>
            <person name="Engel A.S."/>
            <person name="Anderson L.C."/>
            <person name="Campbell B.J."/>
        </authorList>
    </citation>
    <scope>NUCLEOTIDE SEQUENCE [LARGE SCALE GENOMIC DNA]</scope>
    <source>
        <strain evidence="2">N3_P5</strain>
    </source>
</reference>
<gene>
    <name evidence="2" type="ORF">C3L24_04795</name>
</gene>
<feature type="region of interest" description="Disordered" evidence="1">
    <location>
        <begin position="81"/>
        <end position="100"/>
    </location>
</feature>
<organism evidence="2 3">
    <name type="scientific">Candidatus Sedimenticola endophacoides</name>
    <dbReference type="NCBI Taxonomy" id="2548426"/>
    <lineage>
        <taxon>Bacteria</taxon>
        <taxon>Pseudomonadati</taxon>
        <taxon>Pseudomonadota</taxon>
        <taxon>Gammaproteobacteria</taxon>
        <taxon>Chromatiales</taxon>
        <taxon>Sedimenticolaceae</taxon>
        <taxon>Sedimenticola</taxon>
    </lineage>
</organism>
<evidence type="ECO:0000313" key="2">
    <source>
        <dbReference type="EMBL" id="PUE03310.1"/>
    </source>
</evidence>
<dbReference type="Proteomes" id="UP000250928">
    <property type="component" value="Unassembled WGS sequence"/>
</dbReference>